<dbReference type="Proteomes" id="UP001108027">
    <property type="component" value="Unassembled WGS sequence"/>
</dbReference>
<evidence type="ECO:0000259" key="2">
    <source>
        <dbReference type="Pfam" id="PF14237"/>
    </source>
</evidence>
<gene>
    <name evidence="3" type="ORF">LL252_00690</name>
</gene>
<dbReference type="EMBL" id="JAJGNA010000001">
    <property type="protein sequence ID" value="MCC4307073.1"/>
    <property type="molecule type" value="Genomic_DNA"/>
</dbReference>
<keyword evidence="4" id="KW-1185">Reference proteome</keyword>
<dbReference type="RefSeq" id="WP_228232201.1">
    <property type="nucleotide sequence ID" value="NZ_JAJGNA010000001.1"/>
</dbReference>
<feature type="transmembrane region" description="Helical" evidence="1">
    <location>
        <begin position="79"/>
        <end position="102"/>
    </location>
</feature>
<dbReference type="InterPro" id="IPR025640">
    <property type="entry name" value="GYF_2"/>
</dbReference>
<sequence>METEQQRNLWYYEHSGERKGGVSESDMVELIKSGDVRHGTAVWRQGLPDWTKIEATDLASHLDHQGPPPLTGDHVNNTVVWILAFAPLIGLFLEGIVAGMVYGSNQYQAERAVSNAEFWYITLLLNVGLSYLDEKKLEKAGTDTESFKGMVFLVPVYLYQRAKALNHNMAYLGVWTACFVLMLFV</sequence>
<organism evidence="3 4">
    <name type="scientific">Alloalcanivorax marinus</name>
    <dbReference type="NCBI Taxonomy" id="1177169"/>
    <lineage>
        <taxon>Bacteria</taxon>
        <taxon>Pseudomonadati</taxon>
        <taxon>Pseudomonadota</taxon>
        <taxon>Gammaproteobacteria</taxon>
        <taxon>Oceanospirillales</taxon>
        <taxon>Alcanivoracaceae</taxon>
        <taxon>Alloalcanivorax</taxon>
    </lineage>
</organism>
<evidence type="ECO:0000256" key="1">
    <source>
        <dbReference type="SAM" id="Phobius"/>
    </source>
</evidence>
<feature type="domain" description="GYF" evidence="2">
    <location>
        <begin position="10"/>
        <end position="54"/>
    </location>
</feature>
<accession>A0A9Q3UJM7</accession>
<proteinExistence type="predicted"/>
<keyword evidence="1" id="KW-1133">Transmembrane helix</keyword>
<evidence type="ECO:0000313" key="3">
    <source>
        <dbReference type="EMBL" id="MCC4307073.1"/>
    </source>
</evidence>
<comment type="caution">
    <text evidence="3">The sequence shown here is derived from an EMBL/GenBank/DDBJ whole genome shotgun (WGS) entry which is preliminary data.</text>
</comment>
<dbReference type="AlphaFoldDB" id="A0A9Q3UJM7"/>
<keyword evidence="1" id="KW-0472">Membrane</keyword>
<evidence type="ECO:0000313" key="4">
    <source>
        <dbReference type="Proteomes" id="UP001108027"/>
    </source>
</evidence>
<dbReference type="Pfam" id="PF14237">
    <property type="entry name" value="GYF_2"/>
    <property type="match status" value="1"/>
</dbReference>
<protein>
    <submittedName>
        <fullName evidence="3">DUF4339 domain-containing protein</fullName>
    </submittedName>
</protein>
<reference evidence="3" key="1">
    <citation type="submission" date="2021-10" db="EMBL/GenBank/DDBJ databases">
        <title>The diversity and Nitrogen Metabolism of Culturable Nitrate-Utilizing Bacteria Within the Oxygen Minimum Zone of the Changjiang (Yangtze River)Estuary.</title>
        <authorList>
            <person name="Zhang D."/>
            <person name="Zheng J."/>
            <person name="Liu S."/>
            <person name="He W."/>
        </authorList>
    </citation>
    <scope>NUCLEOTIDE SEQUENCE</scope>
    <source>
        <strain evidence="3">FXH-223</strain>
    </source>
</reference>
<feature type="transmembrane region" description="Helical" evidence="1">
    <location>
        <begin position="168"/>
        <end position="184"/>
    </location>
</feature>
<keyword evidence="1" id="KW-0812">Transmembrane</keyword>
<name>A0A9Q3UJM7_9GAMM</name>